<evidence type="ECO:0000313" key="3">
    <source>
        <dbReference type="Proteomes" id="UP000198977"/>
    </source>
</evidence>
<organism evidence="2 3">
    <name type="scientific">Sulfitobacter brevis</name>
    <dbReference type="NCBI Taxonomy" id="74348"/>
    <lineage>
        <taxon>Bacteria</taxon>
        <taxon>Pseudomonadati</taxon>
        <taxon>Pseudomonadota</taxon>
        <taxon>Alphaproteobacteria</taxon>
        <taxon>Rhodobacterales</taxon>
        <taxon>Roseobacteraceae</taxon>
        <taxon>Sulfitobacter</taxon>
    </lineage>
</organism>
<evidence type="ECO:0000313" key="2">
    <source>
        <dbReference type="EMBL" id="SFD47349.1"/>
    </source>
</evidence>
<keyword evidence="1" id="KW-0732">Signal</keyword>
<gene>
    <name evidence="2" type="ORF">SAMN04488523_10181</name>
</gene>
<feature type="chain" id="PRO_5011732968" description="Invasion protein IalB, involved in pathogenesis" evidence="1">
    <location>
        <begin position="22"/>
        <end position="139"/>
    </location>
</feature>
<accession>A0A1I1SLJ7</accession>
<proteinExistence type="predicted"/>
<name>A0A1I1SLJ7_9RHOB</name>
<dbReference type="Proteomes" id="UP000198977">
    <property type="component" value="Unassembled WGS sequence"/>
</dbReference>
<sequence>MRKIPSVLACVLLAVATQSQAQVYRAQNQLYVVPLNGGDFEVIEDHGEGARGIWCAAASFARYAQGTATDQRLYVKSPRGPSISGVGRIGVVFTTRADTLPVAPKQAYSVSVRDAGLGLPIHHAYQFCKDYLIELEDRF</sequence>
<evidence type="ECO:0008006" key="4">
    <source>
        <dbReference type="Google" id="ProtNLM"/>
    </source>
</evidence>
<dbReference type="AlphaFoldDB" id="A0A1I1SLJ7"/>
<dbReference type="STRING" id="74348.SAMN04488523_10181"/>
<dbReference type="RefSeq" id="WP_093921852.1">
    <property type="nucleotide sequence ID" value="NZ_FOMW01000001.1"/>
</dbReference>
<protein>
    <recommendedName>
        <fullName evidence="4">Invasion protein IalB, involved in pathogenesis</fullName>
    </recommendedName>
</protein>
<keyword evidence="3" id="KW-1185">Reference proteome</keyword>
<dbReference type="EMBL" id="FOMW01000001">
    <property type="protein sequence ID" value="SFD47349.1"/>
    <property type="molecule type" value="Genomic_DNA"/>
</dbReference>
<reference evidence="2 3" key="1">
    <citation type="submission" date="2016-10" db="EMBL/GenBank/DDBJ databases">
        <authorList>
            <person name="de Groot N.N."/>
        </authorList>
    </citation>
    <scope>NUCLEOTIDE SEQUENCE [LARGE SCALE GENOMIC DNA]</scope>
    <source>
        <strain evidence="2 3">DSM 11443</strain>
    </source>
</reference>
<dbReference type="OrthoDB" id="7862366at2"/>
<evidence type="ECO:0000256" key="1">
    <source>
        <dbReference type="SAM" id="SignalP"/>
    </source>
</evidence>
<feature type="signal peptide" evidence="1">
    <location>
        <begin position="1"/>
        <end position="21"/>
    </location>
</feature>